<evidence type="ECO:0000256" key="1">
    <source>
        <dbReference type="ARBA" id="ARBA00022553"/>
    </source>
</evidence>
<dbReference type="Gene3D" id="3.40.50.2300">
    <property type="match status" value="1"/>
</dbReference>
<organism evidence="4 5">
    <name type="scientific">Candidatus Manganitrophus noduliformans</name>
    <dbReference type="NCBI Taxonomy" id="2606439"/>
    <lineage>
        <taxon>Bacteria</taxon>
        <taxon>Pseudomonadati</taxon>
        <taxon>Nitrospirota</taxon>
        <taxon>Nitrospiria</taxon>
        <taxon>Candidatus Troglogloeales</taxon>
        <taxon>Candidatus Manganitrophaceae</taxon>
        <taxon>Candidatus Manganitrophus</taxon>
    </lineage>
</organism>
<evidence type="ECO:0000313" key="5">
    <source>
        <dbReference type="Proteomes" id="UP000534783"/>
    </source>
</evidence>
<comment type="caution">
    <text evidence="4">The sequence shown here is derived from an EMBL/GenBank/DDBJ whole genome shotgun (WGS) entry which is preliminary data.</text>
</comment>
<accession>A0A7X6DPY9</accession>
<dbReference type="PANTHER" id="PTHR44591:SF3">
    <property type="entry name" value="RESPONSE REGULATORY DOMAIN-CONTAINING PROTEIN"/>
    <property type="match status" value="1"/>
</dbReference>
<feature type="modified residue" description="4-aspartylphosphate" evidence="2">
    <location>
        <position position="54"/>
    </location>
</feature>
<dbReference type="InterPro" id="IPR050595">
    <property type="entry name" value="Bact_response_regulator"/>
</dbReference>
<gene>
    <name evidence="4" type="ORF">MNODULE_10470</name>
</gene>
<sequence length="135" mass="15196">MDTQNTILIVDDESGPRESLKLILKPFYNIEIAEDGPQALEIIQKKKIDLVTLDLKMPGMQGEEVLSRIKEAHPEVEVLIITGHGTLKNAIELIRKGASGYELKPFTITEVVMNISKTLDRKNKMQKLKQIFNPG</sequence>
<dbReference type="InterPro" id="IPR001789">
    <property type="entry name" value="Sig_transdc_resp-reg_receiver"/>
</dbReference>
<evidence type="ECO:0000259" key="3">
    <source>
        <dbReference type="PROSITE" id="PS50110"/>
    </source>
</evidence>
<reference evidence="4 5" key="1">
    <citation type="journal article" date="2020" name="Nature">
        <title>Bacterial chemolithoautotrophy via manganese oxidation.</title>
        <authorList>
            <person name="Yu H."/>
            <person name="Leadbetter J.R."/>
        </authorList>
    </citation>
    <scope>NUCLEOTIDE SEQUENCE [LARGE SCALE GENOMIC DNA]</scope>
    <source>
        <strain evidence="4 5">Mn-1</strain>
    </source>
</reference>
<evidence type="ECO:0000313" key="4">
    <source>
        <dbReference type="EMBL" id="NKE71159.1"/>
    </source>
</evidence>
<dbReference type="AlphaFoldDB" id="A0A7X6DPY9"/>
<proteinExistence type="predicted"/>
<dbReference type="Proteomes" id="UP000534783">
    <property type="component" value="Unassembled WGS sequence"/>
</dbReference>
<dbReference type="SUPFAM" id="SSF52172">
    <property type="entry name" value="CheY-like"/>
    <property type="match status" value="1"/>
</dbReference>
<dbReference type="PROSITE" id="PS50110">
    <property type="entry name" value="RESPONSE_REGULATORY"/>
    <property type="match status" value="1"/>
</dbReference>
<dbReference type="EMBL" id="VTOW01000002">
    <property type="protein sequence ID" value="NKE71159.1"/>
    <property type="molecule type" value="Genomic_DNA"/>
</dbReference>
<keyword evidence="5" id="KW-1185">Reference proteome</keyword>
<feature type="domain" description="Response regulatory" evidence="3">
    <location>
        <begin position="6"/>
        <end position="119"/>
    </location>
</feature>
<dbReference type="GO" id="GO:0000160">
    <property type="term" value="P:phosphorelay signal transduction system"/>
    <property type="evidence" value="ECO:0007669"/>
    <property type="project" value="InterPro"/>
</dbReference>
<dbReference type="RefSeq" id="WP_168059537.1">
    <property type="nucleotide sequence ID" value="NZ_VTOW01000002.1"/>
</dbReference>
<protein>
    <submittedName>
        <fullName evidence="4">Response regulator</fullName>
    </submittedName>
</protein>
<evidence type="ECO:0000256" key="2">
    <source>
        <dbReference type="PROSITE-ProRule" id="PRU00169"/>
    </source>
</evidence>
<dbReference type="PANTHER" id="PTHR44591">
    <property type="entry name" value="STRESS RESPONSE REGULATOR PROTEIN 1"/>
    <property type="match status" value="1"/>
</dbReference>
<name>A0A7X6DPY9_9BACT</name>
<keyword evidence="1 2" id="KW-0597">Phosphoprotein</keyword>
<dbReference type="InterPro" id="IPR011006">
    <property type="entry name" value="CheY-like_superfamily"/>
</dbReference>
<dbReference type="Pfam" id="PF00072">
    <property type="entry name" value="Response_reg"/>
    <property type="match status" value="1"/>
</dbReference>
<dbReference type="SMART" id="SM00448">
    <property type="entry name" value="REC"/>
    <property type="match status" value="1"/>
</dbReference>